<dbReference type="OrthoDB" id="10263753at2759"/>
<evidence type="ECO:0000259" key="5">
    <source>
        <dbReference type="PROSITE" id="PS50048"/>
    </source>
</evidence>
<dbReference type="GO" id="GO:0008270">
    <property type="term" value="F:zinc ion binding"/>
    <property type="evidence" value="ECO:0007669"/>
    <property type="project" value="InterPro"/>
</dbReference>
<evidence type="ECO:0000256" key="4">
    <source>
        <dbReference type="SAM" id="MobiDB-lite"/>
    </source>
</evidence>
<gene>
    <name evidence="6" type="ORF">UCRPA7_8227</name>
</gene>
<evidence type="ECO:0000256" key="2">
    <source>
        <dbReference type="ARBA" id="ARBA00022723"/>
    </source>
</evidence>
<dbReference type="GeneID" id="19329060"/>
<dbReference type="Pfam" id="PF04082">
    <property type="entry name" value="Fungal_trans"/>
    <property type="match status" value="1"/>
</dbReference>
<feature type="region of interest" description="Disordered" evidence="4">
    <location>
        <begin position="1"/>
        <end position="114"/>
    </location>
</feature>
<reference evidence="7" key="1">
    <citation type="journal article" date="2013" name="Genome Announc.">
        <title>Draft genome sequence of the ascomycete Phaeoacremonium aleophilum strain UCR-PA7, a causal agent of the esca disease complex in grapevines.</title>
        <authorList>
            <person name="Blanco-Ulate B."/>
            <person name="Rolshausen P."/>
            <person name="Cantu D."/>
        </authorList>
    </citation>
    <scope>NUCLEOTIDE SEQUENCE [LARGE SCALE GENOMIC DNA]</scope>
    <source>
        <strain evidence="7">UCR-PA7</strain>
    </source>
</reference>
<dbReference type="GO" id="GO:0003677">
    <property type="term" value="F:DNA binding"/>
    <property type="evidence" value="ECO:0007669"/>
    <property type="project" value="InterPro"/>
</dbReference>
<keyword evidence="2" id="KW-0479">Metal-binding</keyword>
<dbReference type="HOGENOM" id="CLU_013838_0_0_1"/>
<dbReference type="CDD" id="cd00067">
    <property type="entry name" value="GAL4"/>
    <property type="match status" value="1"/>
</dbReference>
<feature type="region of interest" description="Disordered" evidence="4">
    <location>
        <begin position="623"/>
        <end position="685"/>
    </location>
</feature>
<dbReference type="AlphaFoldDB" id="R8BAI5"/>
<feature type="domain" description="Zn(2)-C6 fungal-type" evidence="5">
    <location>
        <begin position="50"/>
        <end position="81"/>
    </location>
</feature>
<keyword evidence="3" id="KW-0539">Nucleus</keyword>
<accession>R8BAI5</accession>
<proteinExistence type="predicted"/>
<dbReference type="PROSITE" id="PS00463">
    <property type="entry name" value="ZN2_CY6_FUNGAL_1"/>
    <property type="match status" value="1"/>
</dbReference>
<dbReference type="SUPFAM" id="SSF57701">
    <property type="entry name" value="Zn2/Cys6 DNA-binding domain"/>
    <property type="match status" value="1"/>
</dbReference>
<keyword evidence="7" id="KW-1185">Reference proteome</keyword>
<evidence type="ECO:0000256" key="1">
    <source>
        <dbReference type="ARBA" id="ARBA00004123"/>
    </source>
</evidence>
<organism evidence="6 7">
    <name type="scientific">Phaeoacremonium minimum (strain UCR-PA7)</name>
    <name type="common">Esca disease fungus</name>
    <name type="synonym">Togninia minima</name>
    <dbReference type="NCBI Taxonomy" id="1286976"/>
    <lineage>
        <taxon>Eukaryota</taxon>
        <taxon>Fungi</taxon>
        <taxon>Dikarya</taxon>
        <taxon>Ascomycota</taxon>
        <taxon>Pezizomycotina</taxon>
        <taxon>Sordariomycetes</taxon>
        <taxon>Sordariomycetidae</taxon>
        <taxon>Togniniales</taxon>
        <taxon>Togniniaceae</taxon>
        <taxon>Phaeoacremonium</taxon>
    </lineage>
</organism>
<dbReference type="InterPro" id="IPR001138">
    <property type="entry name" value="Zn2Cys6_DnaBD"/>
</dbReference>
<sequence length="784" mass="86701">MSAINEEAALQLQQLQRNGSGSGSVEENSPEKDDSPARAPPRKRRRIVISCTECHRRKQKCDRKLPCTNCESRNKQDSCRYETGAPTAKEQRGSTSSNGDIPPGSKRGPDDTIPRKVANFGYSATGASTLGFLKKIDGANPDEPLSRLAIGSSEQDDAFGARERYKSLIRQLPARTYVEKLVDMYFEHFNWQYYGLEQDVFMAQLEEWNSLPFNLLNTAGPQGLSADLRAFPALLFQVIASALMALPPGPDEFFDSLKYAGTMSWDDLATDYSESGVAVLSLLGKRQISLTTVLAGFLRSAFLKYSGLVTEAWHAIGSSIRDAQELGIHKDSLDPKPKGDDAEAVLENQWEIQRRRKVWMILMGWDLHTGIVLGRPTTIDRSINYTLPVDAPLPKDRRKTPVLPRAEHDPPTPLTRALWSYESMKPLSSILDLEKEGPMPKNFTRVDKIHEELVELDSRTPPYFRLENPDTRFDDLPECYWIPQVRGSLPQLMSFNYMALHRPYIFTRAQSRTEALKASIKMLEYQKEHFLSLNPQQYKTFSLFFGTFDAIVLMATIFILFPKEHPELVSKALQHYQWSVQRFEVMSERNTLAKAALGVLQAIYVRLKKSLGIGFVCANKPSQQAVPPSNGTPASASANSELAASPQVDGSATSLGGSISGTSTSTFTPTTATSSGASDMFSMPTSASGATDLSATIAGNGLGESGLGDLSLPPDFDWSSIQPIYAMADVVYNDLNGVSDGGVSGPSWAASTPVMQNIENQPWQFEGEFGDDSVWNLFNQYNPF</sequence>
<dbReference type="KEGG" id="tmn:UCRPA7_8227"/>
<dbReference type="InterPro" id="IPR050613">
    <property type="entry name" value="Sec_Metabolite_Reg"/>
</dbReference>
<dbReference type="Proteomes" id="UP000014074">
    <property type="component" value="Unassembled WGS sequence"/>
</dbReference>
<dbReference type="GO" id="GO:0006351">
    <property type="term" value="P:DNA-templated transcription"/>
    <property type="evidence" value="ECO:0007669"/>
    <property type="project" value="InterPro"/>
</dbReference>
<evidence type="ECO:0000313" key="6">
    <source>
        <dbReference type="EMBL" id="EON96309.1"/>
    </source>
</evidence>
<dbReference type="RefSeq" id="XP_007918936.1">
    <property type="nucleotide sequence ID" value="XM_007920745.1"/>
</dbReference>
<dbReference type="PANTHER" id="PTHR31001:SF87">
    <property type="entry name" value="COL-21"/>
    <property type="match status" value="1"/>
</dbReference>
<dbReference type="GO" id="GO:0000981">
    <property type="term" value="F:DNA-binding transcription factor activity, RNA polymerase II-specific"/>
    <property type="evidence" value="ECO:0007669"/>
    <property type="project" value="InterPro"/>
</dbReference>
<evidence type="ECO:0000256" key="3">
    <source>
        <dbReference type="ARBA" id="ARBA00023242"/>
    </source>
</evidence>
<dbReference type="PANTHER" id="PTHR31001">
    <property type="entry name" value="UNCHARACTERIZED TRANSCRIPTIONAL REGULATORY PROTEIN"/>
    <property type="match status" value="1"/>
</dbReference>
<dbReference type="CDD" id="cd12148">
    <property type="entry name" value="fungal_TF_MHR"/>
    <property type="match status" value="1"/>
</dbReference>
<dbReference type="Pfam" id="PF00172">
    <property type="entry name" value="Zn_clus"/>
    <property type="match status" value="1"/>
</dbReference>
<dbReference type="InterPro" id="IPR007219">
    <property type="entry name" value="XnlR_reg_dom"/>
</dbReference>
<protein>
    <submittedName>
        <fullName evidence="6">Putative fungal specific transcription factor domain-containing protein</fullName>
    </submittedName>
</protein>
<dbReference type="InterPro" id="IPR036864">
    <property type="entry name" value="Zn2-C6_fun-type_DNA-bd_sf"/>
</dbReference>
<evidence type="ECO:0000313" key="7">
    <source>
        <dbReference type="Proteomes" id="UP000014074"/>
    </source>
</evidence>
<dbReference type="PROSITE" id="PS50048">
    <property type="entry name" value="ZN2_CY6_FUNGAL_2"/>
    <property type="match status" value="1"/>
</dbReference>
<comment type="subcellular location">
    <subcellularLocation>
        <location evidence="1">Nucleus</location>
    </subcellularLocation>
</comment>
<name>R8BAI5_PHAM7</name>
<feature type="compositionally biased region" description="Low complexity" evidence="4">
    <location>
        <begin position="634"/>
        <end position="678"/>
    </location>
</feature>
<dbReference type="EMBL" id="KB933350">
    <property type="protein sequence ID" value="EON96309.1"/>
    <property type="molecule type" value="Genomic_DNA"/>
</dbReference>
<dbReference type="Gene3D" id="4.10.240.10">
    <property type="entry name" value="Zn(2)-C6 fungal-type DNA-binding domain"/>
    <property type="match status" value="1"/>
</dbReference>
<dbReference type="GO" id="GO:0005634">
    <property type="term" value="C:nucleus"/>
    <property type="evidence" value="ECO:0007669"/>
    <property type="project" value="UniProtKB-SubCell"/>
</dbReference>
<dbReference type="SMART" id="SM00906">
    <property type="entry name" value="Fungal_trans"/>
    <property type="match status" value="1"/>
</dbReference>
<dbReference type="SMART" id="SM00066">
    <property type="entry name" value="GAL4"/>
    <property type="match status" value="1"/>
</dbReference>
<dbReference type="eggNOG" id="ENOG502QQCV">
    <property type="taxonomic scope" value="Eukaryota"/>
</dbReference>
<feature type="compositionally biased region" description="Polar residues" evidence="4">
    <location>
        <begin position="623"/>
        <end position="633"/>
    </location>
</feature>